<dbReference type="SUPFAM" id="SSF56935">
    <property type="entry name" value="Porins"/>
    <property type="match status" value="1"/>
</dbReference>
<accession>A0A209A9U5</accession>
<dbReference type="Pfam" id="PF16966">
    <property type="entry name" value="Porin_8"/>
    <property type="match status" value="1"/>
</dbReference>
<proteinExistence type="predicted"/>
<evidence type="ECO:0000313" key="2">
    <source>
        <dbReference type="EMBL" id="OVZ89450.1"/>
    </source>
</evidence>
<comment type="caution">
    <text evidence="2">The sequence shown here is derived from an EMBL/GenBank/DDBJ whole genome shotgun (WGS) entry which is preliminary data.</text>
</comment>
<dbReference type="InterPro" id="IPR016963">
    <property type="entry name" value="Glycoporin_RafY"/>
</dbReference>
<sequence>MVIMNKFILVGLTSLLSLPALAEVSWETPQGNLKLYGDVEINMDAASKSGQLTSLRTSANKDWKAGSREQWDINGRILIGLDGYRRMNNGNFAGFTVQPLADIGGHMNLDDAAFFFGNEKDWKVKVGRFEAYDMFPLNQDTFVQHSGNTANDLYSDGYGYIYMMKEGRGRSNNGGNFLVSKYLGNWYFEVNTILKDGTTLFADKNYHGNALENEKNVAYIRPVISWKQDSLSAAIAMESNVISNAYGYRDDQGQFQDQSKRNGYGATLTWNNQDKDPENGIVANLSSAYMDATNEKNFSAGANILWRNFEVGYIYAHNDIEYFNSANAGVVTSGILTSPDKYDVHTIHTSYKIANIMDMNNFNLYLGAYWSKLEVSPDNKVVNAENDDRYGVRARFKYFF</sequence>
<organism evidence="2 3">
    <name type="scientific">Yersinia intermedia</name>
    <dbReference type="NCBI Taxonomy" id="631"/>
    <lineage>
        <taxon>Bacteria</taxon>
        <taxon>Pseudomonadati</taxon>
        <taxon>Pseudomonadota</taxon>
        <taxon>Gammaproteobacteria</taxon>
        <taxon>Enterobacterales</taxon>
        <taxon>Yersiniaceae</taxon>
        <taxon>Yersinia</taxon>
    </lineage>
</organism>
<dbReference type="EMBL" id="NHOI01000003">
    <property type="protein sequence ID" value="OVZ89450.1"/>
    <property type="molecule type" value="Genomic_DNA"/>
</dbReference>
<name>A0A209A9U5_YERIN</name>
<dbReference type="AlphaFoldDB" id="A0A209A9U5"/>
<gene>
    <name evidence="2" type="ORF">CBW57_02485</name>
</gene>
<dbReference type="Proteomes" id="UP000196440">
    <property type="component" value="Unassembled WGS sequence"/>
</dbReference>
<reference evidence="2 3" key="1">
    <citation type="submission" date="2017-05" db="EMBL/GenBank/DDBJ databases">
        <title>Whole genome sequencing of Yersinia kristensenii.</title>
        <authorList>
            <person name="Campioni F."/>
        </authorList>
    </citation>
    <scope>NUCLEOTIDE SEQUENCE [LARGE SCALE GENOMIC DNA]</scope>
    <source>
        <strain evidence="2 3">CFSAN060536</strain>
    </source>
</reference>
<feature type="chain" id="PRO_5012080801" evidence="1">
    <location>
        <begin position="23"/>
        <end position="400"/>
    </location>
</feature>
<feature type="signal peptide" evidence="1">
    <location>
        <begin position="1"/>
        <end position="22"/>
    </location>
</feature>
<evidence type="ECO:0000313" key="3">
    <source>
        <dbReference type="Proteomes" id="UP000196440"/>
    </source>
</evidence>
<evidence type="ECO:0000256" key="1">
    <source>
        <dbReference type="SAM" id="SignalP"/>
    </source>
</evidence>
<keyword evidence="1" id="KW-0732">Signal</keyword>
<dbReference type="RefSeq" id="WP_087815290.1">
    <property type="nucleotide sequence ID" value="NZ_CBCPKE010000021.1"/>
</dbReference>
<protein>
    <submittedName>
        <fullName evidence="2">Porin</fullName>
    </submittedName>
</protein>